<evidence type="ECO:0000313" key="2">
    <source>
        <dbReference type="EMBL" id="KAK8870848.1"/>
    </source>
</evidence>
<keyword evidence="1" id="KW-0472">Membrane</keyword>
<comment type="caution">
    <text evidence="2">The sequence shown here is derived from an EMBL/GenBank/DDBJ whole genome shotgun (WGS) entry which is preliminary data.</text>
</comment>
<evidence type="ECO:0008006" key="4">
    <source>
        <dbReference type="Google" id="ProtNLM"/>
    </source>
</evidence>
<accession>A0ABR2J043</accession>
<protein>
    <recommendedName>
        <fullName evidence="4">EGF-like domain-containing protein</fullName>
    </recommendedName>
</protein>
<proteinExistence type="predicted"/>
<dbReference type="EMBL" id="JAPFFF010000014">
    <property type="protein sequence ID" value="KAK8870848.1"/>
    <property type="molecule type" value="Genomic_DNA"/>
</dbReference>
<sequence>MTRFCTSPNTKITQDGNCECINSNFYGNPNSPEGCWTCDVKCHYNGICIEPNKCECKKNYFGDGINSCKRPLPNISSYTPNKCNSENTEIYFVASKIKRFKPDEVFCRFGTFISYGEVLNRTYFKCYCPSIRKGTFKSSLSFDNEFWSTQFEIDFNQDSSYSLSLYTYIIMALLIVFFTAAVLWHKRLSFDSRNDNTEVLPLNKWYMHQIQQEIGEESRIVDFISHIITI</sequence>
<reference evidence="2 3" key="1">
    <citation type="submission" date="2024-04" db="EMBL/GenBank/DDBJ databases">
        <title>Tritrichomonas musculus Genome.</title>
        <authorList>
            <person name="Alves-Ferreira E."/>
            <person name="Grigg M."/>
            <person name="Lorenzi H."/>
            <person name="Galac M."/>
        </authorList>
    </citation>
    <scope>NUCLEOTIDE SEQUENCE [LARGE SCALE GENOMIC DNA]</scope>
    <source>
        <strain evidence="2 3">EAF2021</strain>
    </source>
</reference>
<name>A0ABR2J043_9EUKA</name>
<keyword evidence="1" id="KW-0812">Transmembrane</keyword>
<keyword evidence="3" id="KW-1185">Reference proteome</keyword>
<gene>
    <name evidence="2" type="ORF">M9Y10_008746</name>
</gene>
<feature type="transmembrane region" description="Helical" evidence="1">
    <location>
        <begin position="165"/>
        <end position="184"/>
    </location>
</feature>
<evidence type="ECO:0000256" key="1">
    <source>
        <dbReference type="SAM" id="Phobius"/>
    </source>
</evidence>
<dbReference type="Proteomes" id="UP001470230">
    <property type="component" value="Unassembled WGS sequence"/>
</dbReference>
<organism evidence="2 3">
    <name type="scientific">Tritrichomonas musculus</name>
    <dbReference type="NCBI Taxonomy" id="1915356"/>
    <lineage>
        <taxon>Eukaryota</taxon>
        <taxon>Metamonada</taxon>
        <taxon>Parabasalia</taxon>
        <taxon>Tritrichomonadida</taxon>
        <taxon>Tritrichomonadidae</taxon>
        <taxon>Tritrichomonas</taxon>
    </lineage>
</organism>
<evidence type="ECO:0000313" key="3">
    <source>
        <dbReference type="Proteomes" id="UP001470230"/>
    </source>
</evidence>
<keyword evidence="1" id="KW-1133">Transmembrane helix</keyword>